<dbReference type="SUPFAM" id="SSF55729">
    <property type="entry name" value="Acyl-CoA N-acyltransferases (Nat)"/>
    <property type="match status" value="1"/>
</dbReference>
<dbReference type="InterPro" id="IPR016181">
    <property type="entry name" value="Acyl_CoA_acyltransferase"/>
</dbReference>
<dbReference type="RefSeq" id="WP_286651524.1">
    <property type="nucleotide sequence ID" value="NZ_JACAGK010000031.1"/>
</dbReference>
<dbReference type="PANTHER" id="PTHR43415:SF5">
    <property type="entry name" value="ACETYLTRANSFERASE"/>
    <property type="match status" value="1"/>
</dbReference>
<dbReference type="InterPro" id="IPR000182">
    <property type="entry name" value="GNAT_dom"/>
</dbReference>
<protein>
    <submittedName>
        <fullName evidence="2">GNAT family N-acetyltransferase</fullName>
    </submittedName>
</protein>
<evidence type="ECO:0000313" key="2">
    <source>
        <dbReference type="EMBL" id="MDM1048876.1"/>
    </source>
</evidence>
<organism evidence="2 3">
    <name type="scientific">Sphingobacterium hotanense</name>
    <dbReference type="NCBI Taxonomy" id="649196"/>
    <lineage>
        <taxon>Bacteria</taxon>
        <taxon>Pseudomonadati</taxon>
        <taxon>Bacteroidota</taxon>
        <taxon>Sphingobacteriia</taxon>
        <taxon>Sphingobacteriales</taxon>
        <taxon>Sphingobacteriaceae</taxon>
        <taxon>Sphingobacterium</taxon>
    </lineage>
</organism>
<sequence length="165" mass="19384">MITLLPFNEEDFDRLISWISDEKLLIQFAGSKFRFPLNHEQLKKHCAEDKRNIFKVIDENNSEVIGHAEVYCIEVHTVLICRVLIGNPQRRGKGFGTALMNELIAFAKQDVRVENIELNVYDWNLPAINCYKKLGFRQLPDGDRITRYANERWRSIRMRMTPDNS</sequence>
<keyword evidence="3" id="KW-1185">Reference proteome</keyword>
<dbReference type="Gene3D" id="3.40.630.30">
    <property type="match status" value="1"/>
</dbReference>
<evidence type="ECO:0000313" key="3">
    <source>
        <dbReference type="Proteomes" id="UP001170954"/>
    </source>
</evidence>
<dbReference type="Proteomes" id="UP001170954">
    <property type="component" value="Unassembled WGS sequence"/>
</dbReference>
<feature type="domain" description="N-acetyltransferase" evidence="1">
    <location>
        <begin position="2"/>
        <end position="163"/>
    </location>
</feature>
<dbReference type="EMBL" id="JACAGK010000031">
    <property type="protein sequence ID" value="MDM1048876.1"/>
    <property type="molecule type" value="Genomic_DNA"/>
</dbReference>
<dbReference type="Pfam" id="PF00583">
    <property type="entry name" value="Acetyltransf_1"/>
    <property type="match status" value="1"/>
</dbReference>
<reference evidence="2" key="2">
    <citation type="journal article" date="2022" name="Sci. Total Environ.">
        <title>Prevalence, transmission, and molecular epidemiology of tet(X)-positive bacteria among humans, animals, and environmental niches in China: An epidemiological, and genomic-based study.</title>
        <authorList>
            <person name="Dong N."/>
            <person name="Zeng Y."/>
            <person name="Cai C."/>
            <person name="Sun C."/>
            <person name="Lu J."/>
            <person name="Liu C."/>
            <person name="Zhou H."/>
            <person name="Sun Q."/>
            <person name="Shu L."/>
            <person name="Wang H."/>
            <person name="Wang Y."/>
            <person name="Wang S."/>
            <person name="Wu C."/>
            <person name="Chan E.W."/>
            <person name="Chen G."/>
            <person name="Shen Z."/>
            <person name="Chen S."/>
            <person name="Zhang R."/>
        </authorList>
    </citation>
    <scope>NUCLEOTIDE SEQUENCE</scope>
    <source>
        <strain evidence="2">R1692</strain>
    </source>
</reference>
<proteinExistence type="predicted"/>
<dbReference type="PANTHER" id="PTHR43415">
    <property type="entry name" value="SPERMIDINE N(1)-ACETYLTRANSFERASE"/>
    <property type="match status" value="1"/>
</dbReference>
<evidence type="ECO:0000259" key="1">
    <source>
        <dbReference type="PROSITE" id="PS51186"/>
    </source>
</evidence>
<name>A0ABT7NNW3_9SPHI</name>
<dbReference type="PROSITE" id="PS51186">
    <property type="entry name" value="GNAT"/>
    <property type="match status" value="1"/>
</dbReference>
<accession>A0ABT7NNW3</accession>
<comment type="caution">
    <text evidence="2">The sequence shown here is derived from an EMBL/GenBank/DDBJ whole genome shotgun (WGS) entry which is preliminary data.</text>
</comment>
<dbReference type="CDD" id="cd04301">
    <property type="entry name" value="NAT_SF"/>
    <property type="match status" value="1"/>
</dbReference>
<reference evidence="2" key="1">
    <citation type="submission" date="2020-06" db="EMBL/GenBank/DDBJ databases">
        <authorList>
            <person name="Dong N."/>
        </authorList>
    </citation>
    <scope>NUCLEOTIDE SEQUENCE</scope>
    <source>
        <strain evidence="2">R1692</strain>
    </source>
</reference>
<gene>
    <name evidence="2" type="ORF">HX018_11590</name>
</gene>